<dbReference type="Pfam" id="PF04082">
    <property type="entry name" value="Fungal_trans"/>
    <property type="match status" value="1"/>
</dbReference>
<dbReference type="InterPro" id="IPR007219">
    <property type="entry name" value="XnlR_reg_dom"/>
</dbReference>
<dbReference type="OrthoDB" id="2571985at2759"/>
<dbReference type="PANTHER" id="PTHR47424">
    <property type="entry name" value="REGULATORY PROTEIN GAL4"/>
    <property type="match status" value="1"/>
</dbReference>
<gene>
    <name evidence="7" type="ORF">LY89DRAFT_242402</name>
</gene>
<organism evidence="7 8">
    <name type="scientific">Mollisia scopiformis</name>
    <name type="common">Conifer needle endophyte fungus</name>
    <name type="synonym">Phialocephala scopiformis</name>
    <dbReference type="NCBI Taxonomy" id="149040"/>
    <lineage>
        <taxon>Eukaryota</taxon>
        <taxon>Fungi</taxon>
        <taxon>Dikarya</taxon>
        <taxon>Ascomycota</taxon>
        <taxon>Pezizomycotina</taxon>
        <taxon>Leotiomycetes</taxon>
        <taxon>Helotiales</taxon>
        <taxon>Mollisiaceae</taxon>
        <taxon>Mollisia</taxon>
    </lineage>
</organism>
<feature type="domain" description="Xylanolytic transcriptional activator regulatory" evidence="6">
    <location>
        <begin position="94"/>
        <end position="168"/>
    </location>
</feature>
<dbReference type="GeneID" id="28815847"/>
<feature type="chain" id="PRO_5008267432" description="Xylanolytic transcriptional activator regulatory domain-containing protein" evidence="5">
    <location>
        <begin position="23"/>
        <end position="494"/>
    </location>
</feature>
<keyword evidence="1" id="KW-0805">Transcription regulation</keyword>
<dbReference type="EMBL" id="KQ947427">
    <property type="protein sequence ID" value="KUJ11318.1"/>
    <property type="molecule type" value="Genomic_DNA"/>
</dbReference>
<dbReference type="GO" id="GO:0000978">
    <property type="term" value="F:RNA polymerase II cis-regulatory region sequence-specific DNA binding"/>
    <property type="evidence" value="ECO:0007669"/>
    <property type="project" value="TreeGrafter"/>
</dbReference>
<dbReference type="CDD" id="cd12148">
    <property type="entry name" value="fungal_TF_MHR"/>
    <property type="match status" value="1"/>
</dbReference>
<evidence type="ECO:0000313" key="7">
    <source>
        <dbReference type="EMBL" id="KUJ11318.1"/>
    </source>
</evidence>
<sequence>MHFLALYNAVLALGSLTAPLDALRKEREELEIRTEEDRKRGPKFVPSSIRLSKLYVQRARRLLGDTFEVCSLEGVQTLLLLSIYSQHALKIHASFMYSGMATRTAIAIGLPAMASTCKDDVASRTWSCIYIQDIKVSCSSGRSIVLPSFAAPVDATFKASLHISNVEESQDSIIPAQLGLYDVLRAASTDLYHSSRDLTLEERADVASQLERKLDLWVANLPSWLRPDSVSFDESESASRQKLTLHIRFLQTKMFIYRPFLAGSTNPLLSHQQTVTCLAAAHASIDLIFSAFTHRIYFRTWWYNATHIFYATIIIIYIILMHDGQDIVSTASLSMEELSSDIQKSLKMLRAMDSMPVIVRYADLIEQVLKASSNEGETVSDDNQESGGVADLQNATTHWNRNTENNNDESQGESHLVANPSLDNLAFLAHEVRGLERDDLLLSLMDPSLLDDLTMENYGDMSSNFAADDTGIDYYASSNFASGQVNDSRSWHEE</sequence>
<feature type="signal peptide" evidence="5">
    <location>
        <begin position="1"/>
        <end position="22"/>
    </location>
</feature>
<dbReference type="GO" id="GO:0006351">
    <property type="term" value="P:DNA-templated transcription"/>
    <property type="evidence" value="ECO:0007669"/>
    <property type="project" value="InterPro"/>
</dbReference>
<name>A0A194WTN5_MOLSC</name>
<dbReference type="InParanoid" id="A0A194WTN5"/>
<dbReference type="GO" id="GO:0000981">
    <property type="term" value="F:DNA-binding transcription factor activity, RNA polymerase II-specific"/>
    <property type="evidence" value="ECO:0007669"/>
    <property type="project" value="TreeGrafter"/>
</dbReference>
<evidence type="ECO:0000259" key="6">
    <source>
        <dbReference type="SMART" id="SM00906"/>
    </source>
</evidence>
<dbReference type="RefSeq" id="XP_018065673.1">
    <property type="nucleotide sequence ID" value="XM_018206121.1"/>
</dbReference>
<dbReference type="InterPro" id="IPR051127">
    <property type="entry name" value="Fungal_SecMet_Regulators"/>
</dbReference>
<keyword evidence="4" id="KW-0812">Transmembrane</keyword>
<keyword evidence="8" id="KW-1185">Reference proteome</keyword>
<reference evidence="7 8" key="1">
    <citation type="submission" date="2015-10" db="EMBL/GenBank/DDBJ databases">
        <title>Full genome of DAOMC 229536 Phialocephala scopiformis, a fungal endophyte of spruce producing the potent anti-insectan compound rugulosin.</title>
        <authorList>
            <consortium name="DOE Joint Genome Institute"/>
            <person name="Walker A.K."/>
            <person name="Frasz S.L."/>
            <person name="Seifert K.A."/>
            <person name="Miller J.D."/>
            <person name="Mondo S.J."/>
            <person name="Labutti K."/>
            <person name="Lipzen A."/>
            <person name="Dockter R."/>
            <person name="Kennedy M."/>
            <person name="Grigoriev I.V."/>
            <person name="Spatafora J.W."/>
        </authorList>
    </citation>
    <scope>NUCLEOTIDE SEQUENCE [LARGE SCALE GENOMIC DNA]</scope>
    <source>
        <strain evidence="7 8">CBS 120377</strain>
    </source>
</reference>
<evidence type="ECO:0000256" key="2">
    <source>
        <dbReference type="ARBA" id="ARBA00023163"/>
    </source>
</evidence>
<keyword evidence="4" id="KW-1133">Transmembrane helix</keyword>
<keyword evidence="4" id="KW-0472">Membrane</keyword>
<dbReference type="GO" id="GO:0000435">
    <property type="term" value="P:positive regulation of transcription from RNA polymerase II promoter by galactose"/>
    <property type="evidence" value="ECO:0007669"/>
    <property type="project" value="TreeGrafter"/>
</dbReference>
<keyword evidence="3" id="KW-0539">Nucleus</keyword>
<dbReference type="GO" id="GO:0005634">
    <property type="term" value="C:nucleus"/>
    <property type="evidence" value="ECO:0007669"/>
    <property type="project" value="TreeGrafter"/>
</dbReference>
<keyword evidence="5" id="KW-0732">Signal</keyword>
<dbReference type="PANTHER" id="PTHR47424:SF15">
    <property type="entry name" value="ZN(II)2CYS6 TRANSCRIPTION FACTOR (EUROFUNG)"/>
    <property type="match status" value="1"/>
</dbReference>
<accession>A0A194WTN5</accession>
<proteinExistence type="predicted"/>
<dbReference type="Proteomes" id="UP000070700">
    <property type="component" value="Unassembled WGS sequence"/>
</dbReference>
<evidence type="ECO:0000256" key="4">
    <source>
        <dbReference type="SAM" id="Phobius"/>
    </source>
</evidence>
<feature type="transmembrane region" description="Helical" evidence="4">
    <location>
        <begin position="301"/>
        <end position="320"/>
    </location>
</feature>
<evidence type="ECO:0000313" key="8">
    <source>
        <dbReference type="Proteomes" id="UP000070700"/>
    </source>
</evidence>
<evidence type="ECO:0000256" key="3">
    <source>
        <dbReference type="ARBA" id="ARBA00023242"/>
    </source>
</evidence>
<keyword evidence="2" id="KW-0804">Transcription</keyword>
<dbReference type="KEGG" id="psco:LY89DRAFT_242402"/>
<dbReference type="SMART" id="SM00906">
    <property type="entry name" value="Fungal_trans"/>
    <property type="match status" value="1"/>
</dbReference>
<dbReference type="AlphaFoldDB" id="A0A194WTN5"/>
<evidence type="ECO:0000256" key="5">
    <source>
        <dbReference type="SAM" id="SignalP"/>
    </source>
</evidence>
<evidence type="ECO:0000256" key="1">
    <source>
        <dbReference type="ARBA" id="ARBA00023015"/>
    </source>
</evidence>
<dbReference type="GO" id="GO:0008270">
    <property type="term" value="F:zinc ion binding"/>
    <property type="evidence" value="ECO:0007669"/>
    <property type="project" value="InterPro"/>
</dbReference>
<protein>
    <recommendedName>
        <fullName evidence="6">Xylanolytic transcriptional activator regulatory domain-containing protein</fullName>
    </recommendedName>
</protein>